<dbReference type="InParanoid" id="A0A3G9JC21"/>
<dbReference type="PANTHER" id="PTHR38011:SF7">
    <property type="entry name" value="2,5-DIAMINO-6-RIBOSYLAMINO-4(3H)-PYRIMIDINONE 5'-PHOSPHATE REDUCTASE"/>
    <property type="match status" value="1"/>
</dbReference>
<evidence type="ECO:0000259" key="4">
    <source>
        <dbReference type="Pfam" id="PF01872"/>
    </source>
</evidence>
<dbReference type="InterPro" id="IPR050765">
    <property type="entry name" value="Riboflavin_Biosynth_HTPR"/>
</dbReference>
<dbReference type="KEGG" id="ebm:SG0102_08590"/>
<evidence type="ECO:0000256" key="3">
    <source>
        <dbReference type="ARBA" id="ARBA00023002"/>
    </source>
</evidence>
<evidence type="ECO:0000256" key="1">
    <source>
        <dbReference type="ARBA" id="ARBA00005104"/>
    </source>
</evidence>
<evidence type="ECO:0000313" key="5">
    <source>
        <dbReference type="EMBL" id="BBH25925.1"/>
    </source>
</evidence>
<feature type="domain" description="Bacterial bifunctional deaminase-reductase C-terminal" evidence="4">
    <location>
        <begin position="4"/>
        <end position="223"/>
    </location>
</feature>
<protein>
    <submittedName>
        <fullName evidence="5">5-amino-6-(5-phosphoribosylamino)uracil reductase</fullName>
    </submittedName>
</protein>
<accession>A0A3G9JC21</accession>
<comment type="pathway">
    <text evidence="1">Cofactor biosynthesis; riboflavin biosynthesis.</text>
</comment>
<dbReference type="Gene3D" id="3.40.430.10">
    <property type="entry name" value="Dihydrofolate Reductase, subunit A"/>
    <property type="match status" value="1"/>
</dbReference>
<dbReference type="RefSeq" id="WP_125118843.1">
    <property type="nucleotide sequence ID" value="NZ_AP019309.1"/>
</dbReference>
<keyword evidence="6" id="KW-1185">Reference proteome</keyword>
<dbReference type="OrthoDB" id="9800865at2"/>
<keyword evidence="3" id="KW-0560">Oxidoreductase</keyword>
<dbReference type="AlphaFoldDB" id="A0A3G9JC21"/>
<dbReference type="GO" id="GO:0008703">
    <property type="term" value="F:5-amino-6-(5-phosphoribosylamino)uracil reductase activity"/>
    <property type="evidence" value="ECO:0007669"/>
    <property type="project" value="InterPro"/>
</dbReference>
<dbReference type="EMBL" id="AP019309">
    <property type="protein sequence ID" value="BBH25925.1"/>
    <property type="molecule type" value="Genomic_DNA"/>
</dbReference>
<dbReference type="GO" id="GO:0009231">
    <property type="term" value="P:riboflavin biosynthetic process"/>
    <property type="evidence" value="ECO:0007669"/>
    <property type="project" value="InterPro"/>
</dbReference>
<evidence type="ECO:0000313" key="6">
    <source>
        <dbReference type="Proteomes" id="UP000268059"/>
    </source>
</evidence>
<proteinExistence type="predicted"/>
<reference evidence="5 6" key="1">
    <citation type="submission" date="2018-11" db="EMBL/GenBank/DDBJ databases">
        <title>Novel Erysipelotrichaceae bacterium isolated from small intestine of a swine.</title>
        <authorList>
            <person name="Kim J.S."/>
            <person name="Choe H."/>
            <person name="Lee Y.R."/>
            <person name="Kim K.M."/>
            <person name="Park D.S."/>
        </authorList>
    </citation>
    <scope>NUCLEOTIDE SEQUENCE [LARGE SCALE GENOMIC DNA]</scope>
    <source>
        <strain evidence="5 6">SG0102</strain>
    </source>
</reference>
<dbReference type="Pfam" id="PF01872">
    <property type="entry name" value="RibD_C"/>
    <property type="match status" value="1"/>
</dbReference>
<dbReference type="PANTHER" id="PTHR38011">
    <property type="entry name" value="DIHYDROFOLATE REDUCTASE FAMILY PROTEIN (AFU_ORTHOLOGUE AFUA_8G06820)"/>
    <property type="match status" value="1"/>
</dbReference>
<dbReference type="SUPFAM" id="SSF53597">
    <property type="entry name" value="Dihydrofolate reductase-like"/>
    <property type="match status" value="1"/>
</dbReference>
<dbReference type="InterPro" id="IPR024072">
    <property type="entry name" value="DHFR-like_dom_sf"/>
</dbReference>
<sequence length="239" mass="26944">MDRPYVFCHMLTSVDGKVDGPYKNQEHVQEAMQFYDQVSFTRKGPYKMQGWLTGKGTTQEKFTHYAKPPLRHLVKVPAGDYIIHTHRAMYYIALDPRGQMGWQANYIVHHQVAYVIEVLSEQATDAYKDFLRQKHIPYIICGHQSIDYQVMLEKLKNDFGIKSLMLAGGPVLNWAFIQAGLCDELSIVIAPGADGSAISQSGFVNKQASSHPVAFDLIEAKSCGGNTVWLRYKVEKGEA</sequence>
<name>A0A3G9JC21_9FIRM</name>
<gene>
    <name evidence="5" type="ORF">SG0102_08590</name>
</gene>
<evidence type="ECO:0000256" key="2">
    <source>
        <dbReference type="ARBA" id="ARBA00022857"/>
    </source>
</evidence>
<keyword evidence="2" id="KW-0521">NADP</keyword>
<organism evidence="5 6">
    <name type="scientific">Intestinibaculum porci</name>
    <dbReference type="NCBI Taxonomy" id="2487118"/>
    <lineage>
        <taxon>Bacteria</taxon>
        <taxon>Bacillati</taxon>
        <taxon>Bacillota</taxon>
        <taxon>Erysipelotrichia</taxon>
        <taxon>Erysipelotrichales</taxon>
        <taxon>Erysipelotrichaceae</taxon>
        <taxon>Intestinibaculum</taxon>
    </lineage>
</organism>
<dbReference type="Proteomes" id="UP000268059">
    <property type="component" value="Chromosome"/>
</dbReference>
<dbReference type="InterPro" id="IPR002734">
    <property type="entry name" value="RibDG_C"/>
</dbReference>